<evidence type="ECO:0000313" key="2">
    <source>
        <dbReference type="Proteomes" id="UP000235836"/>
    </source>
</evidence>
<sequence>MIAINNISKDLHARFDGIVGVHVVDAVLEAVLAEHVERAKVTQWVPLLAGRAAAEELARIADGTLDPAKYGETLIAA</sequence>
<dbReference type="NCBIfam" id="NF046112">
    <property type="entry name" value="MSMEG_6209_Nter"/>
    <property type="match status" value="1"/>
</dbReference>
<organism evidence="1 2">
    <name type="scientific">Corynebacterium tuscaniense</name>
    <dbReference type="NCBI Taxonomy" id="302449"/>
    <lineage>
        <taxon>Bacteria</taxon>
        <taxon>Bacillati</taxon>
        <taxon>Actinomycetota</taxon>
        <taxon>Actinomycetes</taxon>
        <taxon>Mycobacteriales</taxon>
        <taxon>Corynebacteriaceae</taxon>
        <taxon>Corynebacterium</taxon>
    </lineage>
</organism>
<comment type="caution">
    <text evidence="1">The sequence shown here is derived from an EMBL/GenBank/DDBJ whole genome shotgun (WGS) entry which is preliminary data.</text>
</comment>
<accession>A0A2N6T375</accession>
<dbReference type="Gene3D" id="1.10.8.1060">
    <property type="entry name" value="Corynebacterium glutamicum thioredoxin-dependent arsenate reductase, N-terminal domain"/>
    <property type="match status" value="1"/>
</dbReference>
<evidence type="ECO:0000313" key="1">
    <source>
        <dbReference type="EMBL" id="PMC63763.1"/>
    </source>
</evidence>
<reference evidence="1 2" key="1">
    <citation type="submission" date="2017-09" db="EMBL/GenBank/DDBJ databases">
        <title>Bacterial strain isolated from the female urinary microbiota.</title>
        <authorList>
            <person name="Thomas-White K."/>
            <person name="Kumar N."/>
            <person name="Forster S."/>
            <person name="Putonti C."/>
            <person name="Lawley T."/>
            <person name="Wolfe A.J."/>
        </authorList>
    </citation>
    <scope>NUCLEOTIDE SEQUENCE [LARGE SCALE GENOMIC DNA]</scope>
    <source>
        <strain evidence="1 2">UMB0792</strain>
    </source>
</reference>
<keyword evidence="2" id="KW-1185">Reference proteome</keyword>
<dbReference type="RefSeq" id="WP_102724409.1">
    <property type="nucleotide sequence ID" value="NZ_PNHG01000017.1"/>
</dbReference>
<dbReference type="Proteomes" id="UP000235836">
    <property type="component" value="Unassembled WGS sequence"/>
</dbReference>
<gene>
    <name evidence="1" type="ORF">CJ203_09530</name>
</gene>
<protein>
    <submittedName>
        <fullName evidence="1">Uncharacterized protein</fullName>
    </submittedName>
</protein>
<dbReference type="EMBL" id="PNHG01000017">
    <property type="protein sequence ID" value="PMC63763.1"/>
    <property type="molecule type" value="Genomic_DNA"/>
</dbReference>
<name>A0A2N6T375_9CORY</name>
<dbReference type="AlphaFoldDB" id="A0A2N6T375"/>
<proteinExistence type="predicted"/>